<gene>
    <name evidence="2" type="ORF">GN244_ATG08001</name>
</gene>
<feature type="compositionally biased region" description="Polar residues" evidence="1">
    <location>
        <begin position="129"/>
        <end position="142"/>
    </location>
</feature>
<organism evidence="2 3">
    <name type="scientific">Phytophthora infestans</name>
    <name type="common">Potato late blight agent</name>
    <name type="synonym">Botrytis infestans</name>
    <dbReference type="NCBI Taxonomy" id="4787"/>
    <lineage>
        <taxon>Eukaryota</taxon>
        <taxon>Sar</taxon>
        <taxon>Stramenopiles</taxon>
        <taxon>Oomycota</taxon>
        <taxon>Peronosporomycetes</taxon>
        <taxon>Peronosporales</taxon>
        <taxon>Peronosporaceae</taxon>
        <taxon>Phytophthora</taxon>
    </lineage>
</organism>
<evidence type="ECO:0000313" key="3">
    <source>
        <dbReference type="Proteomes" id="UP000602510"/>
    </source>
</evidence>
<dbReference type="EMBL" id="WSZM01000164">
    <property type="protein sequence ID" value="KAF4039823.1"/>
    <property type="molecule type" value="Genomic_DNA"/>
</dbReference>
<feature type="region of interest" description="Disordered" evidence="1">
    <location>
        <begin position="1"/>
        <end position="60"/>
    </location>
</feature>
<evidence type="ECO:0000256" key="1">
    <source>
        <dbReference type="SAM" id="MobiDB-lite"/>
    </source>
</evidence>
<keyword evidence="3" id="KW-1185">Reference proteome</keyword>
<feature type="region of interest" description="Disordered" evidence="1">
    <location>
        <begin position="106"/>
        <end position="142"/>
    </location>
</feature>
<name>A0A833SVX1_PHYIN</name>
<protein>
    <submittedName>
        <fullName evidence="2">Uncharacterized protein</fullName>
    </submittedName>
</protein>
<reference evidence="2" key="1">
    <citation type="submission" date="2020-04" db="EMBL/GenBank/DDBJ databases">
        <title>Hybrid Assembly of Korean Phytophthora infestans isolates.</title>
        <authorList>
            <person name="Prokchorchik M."/>
            <person name="Lee Y."/>
            <person name="Seo J."/>
            <person name="Cho J.-H."/>
            <person name="Park Y.-E."/>
            <person name="Jang D.-C."/>
            <person name="Im J.-S."/>
            <person name="Choi J.-G."/>
            <person name="Park H.-J."/>
            <person name="Lee G.-B."/>
            <person name="Lee Y.-G."/>
            <person name="Hong S.-Y."/>
            <person name="Cho K."/>
            <person name="Sohn K.H."/>
        </authorList>
    </citation>
    <scope>NUCLEOTIDE SEQUENCE</scope>
    <source>
        <strain evidence="2">KR_1_A1</strain>
    </source>
</reference>
<sequence length="181" mass="20505">MEPMRPLTRSAKRRLETARPPVAVPEPVPSITIERNDGQQSQSAKPAPKVSRDGQRTQRRVRFQLPLGKEALRRAMPRGDDRRWDERKRISKNTVQWSQATTVVAESKWGDGSQTAEPEAVTARRRQIGDTSRSQAAAADNTTSRWLDSLRWAGGRRRAEWSGATRYGVEKACRTVSDRRT</sequence>
<proteinExistence type="predicted"/>
<dbReference type="AlphaFoldDB" id="A0A833SVX1"/>
<comment type="caution">
    <text evidence="2">The sequence shown here is derived from an EMBL/GenBank/DDBJ whole genome shotgun (WGS) entry which is preliminary data.</text>
</comment>
<dbReference type="Proteomes" id="UP000602510">
    <property type="component" value="Unassembled WGS sequence"/>
</dbReference>
<evidence type="ECO:0000313" key="2">
    <source>
        <dbReference type="EMBL" id="KAF4039823.1"/>
    </source>
</evidence>
<accession>A0A833SVX1</accession>